<keyword evidence="2" id="KW-0472">Membrane</keyword>
<dbReference type="EMBL" id="OZ035827">
    <property type="protein sequence ID" value="CAL1606050.1"/>
    <property type="molecule type" value="Genomic_DNA"/>
</dbReference>
<dbReference type="AlphaFoldDB" id="A0AAV2LYE0"/>
<evidence type="ECO:0000256" key="1">
    <source>
        <dbReference type="SAM" id="Coils"/>
    </source>
</evidence>
<keyword evidence="4" id="KW-1185">Reference proteome</keyword>
<evidence type="ECO:0000313" key="4">
    <source>
        <dbReference type="Proteomes" id="UP001497482"/>
    </source>
</evidence>
<gene>
    <name evidence="3" type="ORF">KC01_LOCUS33313</name>
</gene>
<keyword evidence="2" id="KW-0812">Transmembrane</keyword>
<evidence type="ECO:0000256" key="2">
    <source>
        <dbReference type="SAM" id="Phobius"/>
    </source>
</evidence>
<feature type="coiled-coil region" evidence="1">
    <location>
        <begin position="256"/>
        <end position="293"/>
    </location>
</feature>
<dbReference type="PANTHER" id="PTHR15715">
    <property type="entry name" value="CENTROSOMAL PROTEIN OF 170 KDA"/>
    <property type="match status" value="1"/>
</dbReference>
<sequence>MLKEAGVQTECGSVTIRETDLQTLADYLEEALWREQTLKKKLASLQESTTNLVNSTDQVWTTRCSEDLLRNKIRALEAQLHVCLQRFPKDAVKKLVLQMEKQKLVYEDKAVIALQKATQEKSEAVTKAETLQAALATAQTETQRWQRLYDELRLSSELLTQKHHQSSEQLLQVLNQLELSRVRGAELTEEVVSLKQHNQELQYNIVLLEEDSTALRDEILNLRHGSSETEEVLMQQMLKPKEIEECLQEKESPEVNEQLLRTLEKLQLKEKECEELQSELSVMQMEFRSTQKRLSQCREQLRQLPHRPRTEAGGCSWLAWSLIVLVVLALAVVGGLLWFPPFREQLEDFYSDIETRIQDYLHEMSSPQHSGCFRPV</sequence>
<accession>A0AAV2LYE0</accession>
<feature type="transmembrane region" description="Helical" evidence="2">
    <location>
        <begin position="317"/>
        <end position="339"/>
    </location>
</feature>
<keyword evidence="1" id="KW-0175">Coiled coil</keyword>
<dbReference type="PANTHER" id="PTHR15715:SF21">
    <property type="entry name" value="TRAF3-INTERACTING JNK-ACTIVATING MODULATOR"/>
    <property type="match status" value="1"/>
</dbReference>
<reference evidence="3 4" key="1">
    <citation type="submission" date="2024-04" db="EMBL/GenBank/DDBJ databases">
        <authorList>
            <person name="Waldvogel A.-M."/>
            <person name="Schoenle A."/>
        </authorList>
    </citation>
    <scope>NUCLEOTIDE SEQUENCE [LARGE SCALE GENOMIC DNA]</scope>
</reference>
<evidence type="ECO:0000313" key="3">
    <source>
        <dbReference type="EMBL" id="CAL1606050.1"/>
    </source>
</evidence>
<organism evidence="3 4">
    <name type="scientific">Knipowitschia caucasica</name>
    <name type="common">Caucasian dwarf goby</name>
    <name type="synonym">Pomatoschistus caucasicus</name>
    <dbReference type="NCBI Taxonomy" id="637954"/>
    <lineage>
        <taxon>Eukaryota</taxon>
        <taxon>Metazoa</taxon>
        <taxon>Chordata</taxon>
        <taxon>Craniata</taxon>
        <taxon>Vertebrata</taxon>
        <taxon>Euteleostomi</taxon>
        <taxon>Actinopterygii</taxon>
        <taxon>Neopterygii</taxon>
        <taxon>Teleostei</taxon>
        <taxon>Neoteleostei</taxon>
        <taxon>Acanthomorphata</taxon>
        <taxon>Gobiaria</taxon>
        <taxon>Gobiiformes</taxon>
        <taxon>Gobioidei</taxon>
        <taxon>Gobiidae</taxon>
        <taxon>Gobiinae</taxon>
        <taxon>Knipowitschia</taxon>
    </lineage>
</organism>
<protein>
    <submittedName>
        <fullName evidence="3">Uncharacterized protein</fullName>
    </submittedName>
</protein>
<name>A0AAV2LYE0_KNICA</name>
<dbReference type="Proteomes" id="UP001497482">
    <property type="component" value="Chromosome 5"/>
</dbReference>
<feature type="coiled-coil region" evidence="1">
    <location>
        <begin position="191"/>
        <end position="218"/>
    </location>
</feature>
<keyword evidence="2" id="KW-1133">Transmembrane helix</keyword>
<proteinExistence type="predicted"/>
<dbReference type="InterPro" id="IPR051176">
    <property type="entry name" value="Cent_Immune-Sig_Mod"/>
</dbReference>